<dbReference type="Proteomes" id="UP000712281">
    <property type="component" value="Unassembled WGS sequence"/>
</dbReference>
<name>A0A8S9JBX2_BRACR</name>
<comment type="caution">
    <text evidence="1">The sequence shown here is derived from an EMBL/GenBank/DDBJ whole genome shotgun (WGS) entry which is preliminary data.</text>
</comment>
<accession>A0A8S9JBX2</accession>
<dbReference type="EMBL" id="QGKW02001660">
    <property type="protein sequence ID" value="KAF2579083.1"/>
    <property type="molecule type" value="Genomic_DNA"/>
</dbReference>
<sequence length="136" mass="14217">MAPVACAAAPRAPHGGQHDQDVMQGISFRPRTAWMAECVRLLFECAMALQVGLGLGQDLVCDWAPAYMTCVGRIEHSPEKVWCADQNFGFSCIARYGIIVGFGSTTVSGVGLSAGKAMDSGTMSLSGVVAWSGDSG</sequence>
<reference evidence="1" key="1">
    <citation type="submission" date="2019-12" db="EMBL/GenBank/DDBJ databases">
        <title>Genome sequencing and annotation of Brassica cretica.</title>
        <authorList>
            <person name="Studholme D.J."/>
            <person name="Sarris P.F."/>
        </authorList>
    </citation>
    <scope>NUCLEOTIDE SEQUENCE</scope>
    <source>
        <strain evidence="1">PFS-001/15</strain>
        <tissue evidence="1">Leaf</tissue>
    </source>
</reference>
<organism evidence="1 2">
    <name type="scientific">Brassica cretica</name>
    <name type="common">Mustard</name>
    <dbReference type="NCBI Taxonomy" id="69181"/>
    <lineage>
        <taxon>Eukaryota</taxon>
        <taxon>Viridiplantae</taxon>
        <taxon>Streptophyta</taxon>
        <taxon>Embryophyta</taxon>
        <taxon>Tracheophyta</taxon>
        <taxon>Spermatophyta</taxon>
        <taxon>Magnoliopsida</taxon>
        <taxon>eudicotyledons</taxon>
        <taxon>Gunneridae</taxon>
        <taxon>Pentapetalae</taxon>
        <taxon>rosids</taxon>
        <taxon>malvids</taxon>
        <taxon>Brassicales</taxon>
        <taxon>Brassicaceae</taxon>
        <taxon>Brassiceae</taxon>
        <taxon>Brassica</taxon>
    </lineage>
</organism>
<evidence type="ECO:0000313" key="2">
    <source>
        <dbReference type="Proteomes" id="UP000712281"/>
    </source>
</evidence>
<protein>
    <submittedName>
        <fullName evidence="1">Uncharacterized protein</fullName>
    </submittedName>
</protein>
<gene>
    <name evidence="1" type="ORF">F2Q68_00004806</name>
</gene>
<evidence type="ECO:0000313" key="1">
    <source>
        <dbReference type="EMBL" id="KAF2579083.1"/>
    </source>
</evidence>
<dbReference type="AlphaFoldDB" id="A0A8S9JBX2"/>
<proteinExistence type="predicted"/>